<dbReference type="PANTHER" id="PTHR43433:SF10">
    <property type="entry name" value="AB HYDROLASE-1 DOMAIN-CONTAINING PROTEIN"/>
    <property type="match status" value="1"/>
</dbReference>
<evidence type="ECO:0000259" key="1">
    <source>
        <dbReference type="Pfam" id="PF00561"/>
    </source>
</evidence>
<dbReference type="PANTHER" id="PTHR43433">
    <property type="entry name" value="HYDROLASE, ALPHA/BETA FOLD FAMILY PROTEIN"/>
    <property type="match status" value="1"/>
</dbReference>
<name>A0ABW2P6I4_9ACTN</name>
<dbReference type="InterPro" id="IPR050471">
    <property type="entry name" value="AB_hydrolase"/>
</dbReference>
<keyword evidence="2" id="KW-0378">Hydrolase</keyword>
<reference evidence="3" key="1">
    <citation type="journal article" date="2019" name="Int. J. Syst. Evol. Microbiol.">
        <title>The Global Catalogue of Microorganisms (GCM) 10K type strain sequencing project: providing services to taxonomists for standard genome sequencing and annotation.</title>
        <authorList>
            <consortium name="The Broad Institute Genomics Platform"/>
            <consortium name="The Broad Institute Genome Sequencing Center for Infectious Disease"/>
            <person name="Wu L."/>
            <person name="Ma J."/>
        </authorList>
    </citation>
    <scope>NUCLEOTIDE SEQUENCE [LARGE SCALE GENOMIC DNA]</scope>
    <source>
        <strain evidence="3">CECT 7649</strain>
    </source>
</reference>
<proteinExistence type="predicted"/>
<dbReference type="Gene3D" id="3.40.50.1820">
    <property type="entry name" value="alpha/beta hydrolase"/>
    <property type="match status" value="1"/>
</dbReference>
<dbReference type="PRINTS" id="PR00111">
    <property type="entry name" value="ABHYDROLASE"/>
</dbReference>
<dbReference type="GO" id="GO:0016787">
    <property type="term" value="F:hydrolase activity"/>
    <property type="evidence" value="ECO:0007669"/>
    <property type="project" value="UniProtKB-KW"/>
</dbReference>
<dbReference type="SUPFAM" id="SSF53474">
    <property type="entry name" value="alpha/beta-Hydrolases"/>
    <property type="match status" value="1"/>
</dbReference>
<gene>
    <name evidence="2" type="ORF">ACFQSB_23690</name>
</gene>
<sequence>MEREPPARTRAAEKRSKLDAWRHLNAHPAVNLRAPLPWRTDLEDVWCGHLVQGRRALTEVVCTADGRRLAVEEKGKPEGDPVFLLHGTPGSRVGPCPRASVLYRLGVRLICFDRPGYGRSDRLIGRSVATAADDVAAIADALGLERFSVVGRSGGGPHALACAALLPDRVMRVAVLVGLAPHAAEGLDWFGGMTESNITEFTVALAGRSHFADWLAPTAREIRTDPGSLINGLYAELPEVDRRMVANPGVRAMLLENYAEALRHSADGWIDDAIAFCSPWGFDPSAIVAPTLFWHGEQDRFVPIGHSRWLAARIRQAIMRVESEAAHFGALAALPDLLPWLMNGATTC</sequence>
<protein>
    <submittedName>
        <fullName evidence="2">Alpha/beta fold hydrolase</fullName>
    </submittedName>
</protein>
<organism evidence="2 3">
    <name type="scientific">Sphaerisporangium rhizosphaerae</name>
    <dbReference type="NCBI Taxonomy" id="2269375"/>
    <lineage>
        <taxon>Bacteria</taxon>
        <taxon>Bacillati</taxon>
        <taxon>Actinomycetota</taxon>
        <taxon>Actinomycetes</taxon>
        <taxon>Streptosporangiales</taxon>
        <taxon>Streptosporangiaceae</taxon>
        <taxon>Sphaerisporangium</taxon>
    </lineage>
</organism>
<dbReference type="Proteomes" id="UP001596496">
    <property type="component" value="Unassembled WGS sequence"/>
</dbReference>
<dbReference type="InterPro" id="IPR029058">
    <property type="entry name" value="AB_hydrolase_fold"/>
</dbReference>
<dbReference type="RefSeq" id="WP_380829155.1">
    <property type="nucleotide sequence ID" value="NZ_JBHTCG010000017.1"/>
</dbReference>
<evidence type="ECO:0000313" key="3">
    <source>
        <dbReference type="Proteomes" id="UP001596496"/>
    </source>
</evidence>
<dbReference type="Pfam" id="PF00561">
    <property type="entry name" value="Abhydrolase_1"/>
    <property type="match status" value="1"/>
</dbReference>
<accession>A0ABW2P6I4</accession>
<comment type="caution">
    <text evidence="2">The sequence shown here is derived from an EMBL/GenBank/DDBJ whole genome shotgun (WGS) entry which is preliminary data.</text>
</comment>
<keyword evidence="3" id="KW-1185">Reference proteome</keyword>
<dbReference type="InterPro" id="IPR000073">
    <property type="entry name" value="AB_hydrolase_1"/>
</dbReference>
<feature type="domain" description="AB hydrolase-1" evidence="1">
    <location>
        <begin position="81"/>
        <end position="329"/>
    </location>
</feature>
<evidence type="ECO:0000313" key="2">
    <source>
        <dbReference type="EMBL" id="MFC7385232.1"/>
    </source>
</evidence>
<dbReference type="EMBL" id="JBHTCG010000017">
    <property type="protein sequence ID" value="MFC7385232.1"/>
    <property type="molecule type" value="Genomic_DNA"/>
</dbReference>